<evidence type="ECO:0000313" key="3">
    <source>
        <dbReference type="EMBL" id="MCK9874228.1"/>
    </source>
</evidence>
<dbReference type="Proteomes" id="UP001201873">
    <property type="component" value="Unassembled WGS sequence"/>
</dbReference>
<dbReference type="PANTHER" id="PTHR34351:SF1">
    <property type="entry name" value="SLR1927 PROTEIN"/>
    <property type="match status" value="1"/>
</dbReference>
<feature type="region of interest" description="Disordered" evidence="1">
    <location>
        <begin position="180"/>
        <end position="232"/>
    </location>
</feature>
<feature type="region of interest" description="Disordered" evidence="1">
    <location>
        <begin position="1"/>
        <end position="80"/>
    </location>
</feature>
<dbReference type="Pfam" id="PF01882">
    <property type="entry name" value="DUF58"/>
    <property type="match status" value="1"/>
</dbReference>
<proteinExistence type="predicted"/>
<reference evidence="3 4" key="1">
    <citation type="submission" date="2022-04" db="EMBL/GenBank/DDBJ databases">
        <title>Genome diversity in the genus Frankia.</title>
        <authorList>
            <person name="Carlos-Shanley C."/>
            <person name="Hahn D."/>
        </authorList>
    </citation>
    <scope>NUCLEOTIDE SEQUENCE [LARGE SCALE GENOMIC DNA]</scope>
    <source>
        <strain evidence="3 4">Ag45/Mut15</strain>
    </source>
</reference>
<evidence type="ECO:0000256" key="1">
    <source>
        <dbReference type="SAM" id="MobiDB-lite"/>
    </source>
</evidence>
<dbReference type="RefSeq" id="WP_248822934.1">
    <property type="nucleotide sequence ID" value="NZ_JALKFT010000001.1"/>
</dbReference>
<feature type="compositionally biased region" description="Basic and acidic residues" evidence="1">
    <location>
        <begin position="1"/>
        <end position="29"/>
    </location>
</feature>
<name>A0ABT0JRS2_9ACTN</name>
<feature type="compositionally biased region" description="Basic and acidic residues" evidence="1">
    <location>
        <begin position="214"/>
        <end position="232"/>
    </location>
</feature>
<feature type="compositionally biased region" description="Low complexity" evidence="1">
    <location>
        <begin position="43"/>
        <end position="62"/>
    </location>
</feature>
<feature type="region of interest" description="Disordered" evidence="1">
    <location>
        <begin position="303"/>
        <end position="322"/>
    </location>
</feature>
<protein>
    <submittedName>
        <fullName evidence="3">DUF58 domain-containing protein</fullName>
    </submittedName>
</protein>
<sequence length="583" mass="61129">MRADDPPAWRPAREPASRELVEAGTEGRARTRTHRRTSAEFEATTGIGTTAETTTGTGTDAAQPAVGTVTPGRARAGRSRLRPTPLGWGLLATAAVLLAGARLVHYPEVAVLGGTAAAAVALSLIVAVRQPRASAELRVSPHRVARGEPATLMIILRNHSRWTAPSFVLRLPLTTTIPRSEQDMASARPYPSDDGSAAPAGDSLASHSEPSDSELSRGESSRGESSRRDRASARVLVPISRLPGAGTRTIDVVLPTEERGMITVGPVEITRSDPFGLVIRSQRLPGAATLHVRPLVAPLAPLASAPSREPDGQTGHGTAGGLEIHTLRPYATGEDLRLVHWPSSARAGELMVRTHMDPTEPAATVVLDVRRDAYPPGGAGRAAFEAAVDVAAAAVMTCAREAFGVRLVTTAGLRVLGRRRRRDADLLLDELATVEWADDATLDVLGTLRRGGLGTLVLVTGGFDRAAVAALTPVGHAYGRVVLVRVGPRSEATARAVLRRDSGERARLRPVSPTRASGVVSGRSLVAGAVAARRDAAHLSRVGAGPGRAGRLTVIDVPDAAALAGRWPATWPRGFGVAGERRR</sequence>
<accession>A0ABT0JRS2</accession>
<organism evidence="3 4">
    <name type="scientific">Frankia umida</name>
    <dbReference type="NCBI Taxonomy" id="573489"/>
    <lineage>
        <taxon>Bacteria</taxon>
        <taxon>Bacillati</taxon>
        <taxon>Actinomycetota</taxon>
        <taxon>Actinomycetes</taxon>
        <taxon>Frankiales</taxon>
        <taxon>Frankiaceae</taxon>
        <taxon>Frankia</taxon>
    </lineage>
</organism>
<comment type="caution">
    <text evidence="3">The sequence shown here is derived from an EMBL/GenBank/DDBJ whole genome shotgun (WGS) entry which is preliminary data.</text>
</comment>
<gene>
    <name evidence="3" type="ORF">MXD59_00230</name>
</gene>
<evidence type="ECO:0000259" key="2">
    <source>
        <dbReference type="Pfam" id="PF01882"/>
    </source>
</evidence>
<evidence type="ECO:0000313" key="4">
    <source>
        <dbReference type="Proteomes" id="UP001201873"/>
    </source>
</evidence>
<dbReference type="InterPro" id="IPR002881">
    <property type="entry name" value="DUF58"/>
</dbReference>
<feature type="domain" description="DUF58" evidence="2">
    <location>
        <begin position="327"/>
        <end position="401"/>
    </location>
</feature>
<dbReference type="EMBL" id="JALKFT010000001">
    <property type="protein sequence ID" value="MCK9874228.1"/>
    <property type="molecule type" value="Genomic_DNA"/>
</dbReference>
<dbReference type="PANTHER" id="PTHR34351">
    <property type="entry name" value="SLR1927 PROTEIN-RELATED"/>
    <property type="match status" value="1"/>
</dbReference>
<keyword evidence="4" id="KW-1185">Reference proteome</keyword>